<dbReference type="OrthoDB" id="5945798at2759"/>
<dbReference type="InterPro" id="IPR046341">
    <property type="entry name" value="SET_dom_sf"/>
</dbReference>
<reference evidence="1 2" key="1">
    <citation type="submission" date="2018-06" db="EMBL/GenBank/DDBJ databases">
        <title>A transcriptomic atlas of mushroom development highlights an independent origin of complex multicellularity.</title>
        <authorList>
            <consortium name="DOE Joint Genome Institute"/>
            <person name="Krizsan K."/>
            <person name="Almasi E."/>
            <person name="Merenyi Z."/>
            <person name="Sahu N."/>
            <person name="Viragh M."/>
            <person name="Koszo T."/>
            <person name="Mondo S."/>
            <person name="Kiss B."/>
            <person name="Balint B."/>
            <person name="Kues U."/>
            <person name="Barry K."/>
            <person name="Hegedus J.C."/>
            <person name="Henrissat B."/>
            <person name="Johnson J."/>
            <person name="Lipzen A."/>
            <person name="Ohm R."/>
            <person name="Nagy I."/>
            <person name="Pangilinan J."/>
            <person name="Yan J."/>
            <person name="Xiong Y."/>
            <person name="Grigoriev I.V."/>
            <person name="Hibbett D.S."/>
            <person name="Nagy L.G."/>
        </authorList>
    </citation>
    <scope>NUCLEOTIDE SEQUENCE [LARGE SCALE GENOMIC DNA]</scope>
    <source>
        <strain evidence="1 2">SZMC22713</strain>
    </source>
</reference>
<dbReference type="Proteomes" id="UP000294933">
    <property type="component" value="Unassembled WGS sequence"/>
</dbReference>
<organism evidence="1 2">
    <name type="scientific">Rickenella mellea</name>
    <dbReference type="NCBI Taxonomy" id="50990"/>
    <lineage>
        <taxon>Eukaryota</taxon>
        <taxon>Fungi</taxon>
        <taxon>Dikarya</taxon>
        <taxon>Basidiomycota</taxon>
        <taxon>Agaricomycotina</taxon>
        <taxon>Agaricomycetes</taxon>
        <taxon>Hymenochaetales</taxon>
        <taxon>Rickenellaceae</taxon>
        <taxon>Rickenella</taxon>
    </lineage>
</organism>
<dbReference type="Gene3D" id="2.170.270.10">
    <property type="entry name" value="SET domain"/>
    <property type="match status" value="1"/>
</dbReference>
<protein>
    <recommendedName>
        <fullName evidence="3">SET domain-containing protein</fullName>
    </recommendedName>
</protein>
<evidence type="ECO:0000313" key="1">
    <source>
        <dbReference type="EMBL" id="TDL16461.1"/>
    </source>
</evidence>
<evidence type="ECO:0000313" key="2">
    <source>
        <dbReference type="Proteomes" id="UP000294933"/>
    </source>
</evidence>
<sequence length="271" mass="30169">MQLHRYSAEIVGSISTDLVDGRPVVDDFLIASLLNPQAFNMSSNHGDAHKYSGVGVCITPSYVGSDCCCRDIVMGDEILAMYFPPYTPVAERQELLMEMHNIACTCQPCERELAETHDDSREKIAILPATAYWERGLKRQARSWKALAVKALDIKEGHIAFVQGGAIPYMNQITDDDIFRVFVYTTEMPLPVLSYSPLFRRWGNDLGYETLAGTLSRVVEKECVGVTVMLKTGAGRCTALDRSCTSSGWEKLVRVKRLAGTFGSIQDLHFE</sequence>
<dbReference type="EMBL" id="ML170242">
    <property type="protein sequence ID" value="TDL16461.1"/>
    <property type="molecule type" value="Genomic_DNA"/>
</dbReference>
<dbReference type="VEuPathDB" id="FungiDB:BD410DRAFT_808068"/>
<gene>
    <name evidence="1" type="ORF">BD410DRAFT_808068</name>
</gene>
<evidence type="ECO:0008006" key="3">
    <source>
        <dbReference type="Google" id="ProtNLM"/>
    </source>
</evidence>
<dbReference type="AlphaFoldDB" id="A0A4Y7PNA3"/>
<accession>A0A4Y7PNA3</accession>
<name>A0A4Y7PNA3_9AGAM</name>
<keyword evidence="2" id="KW-1185">Reference proteome</keyword>
<proteinExistence type="predicted"/>